<feature type="transmembrane region" description="Helical" evidence="1">
    <location>
        <begin position="342"/>
        <end position="363"/>
    </location>
</feature>
<dbReference type="AlphaFoldDB" id="A0A261S5V5"/>
<dbReference type="Proteomes" id="UP000216020">
    <property type="component" value="Unassembled WGS sequence"/>
</dbReference>
<evidence type="ECO:0000313" key="2">
    <source>
        <dbReference type="EMBL" id="OZI31813.1"/>
    </source>
</evidence>
<dbReference type="RefSeq" id="WP_094856219.1">
    <property type="nucleotide sequence ID" value="NZ_NEVM01000005.1"/>
</dbReference>
<sequence length="388" mass="42917">MAKLPIKTWYAIHKWTSLVCTVFLLIICVTGLPLVFHEEIEHWLDDAKPYAQVPEGTPRASLDGMVATAMRMFPNELIDYAFIDDDEPQVYIGLTPNRADRSLGHALRFDAHTGEVVKAVGSTAQDGHDFMDIMLRLHMDLFADLPGELFLGFMGLLFVVAVVSGVVLYGPFMKKIEFGTVRGERSARIKWLDLHNLLGVVTLVWAFVVGLTGVINELSTPMFRYWQATALQGLLEPYRGKPAPQMGQLASLDGVAATVGKASPGMTVTSFAFPGNLYGSPYHFIVWSKGQTPLTSRLFSPSLVDGETGKLVAQVEMPWYLRALEVSRPLHFGDYGGMPLKIIWALLDVVTIIVLGSGLYLWIARRKTAAARIAELEARHKAWADARA</sequence>
<accession>A0A261S5V5</accession>
<evidence type="ECO:0000256" key="1">
    <source>
        <dbReference type="SAM" id="Phobius"/>
    </source>
</evidence>
<reference evidence="3" key="1">
    <citation type="submission" date="2017-05" db="EMBL/GenBank/DDBJ databases">
        <title>Complete and WGS of Bordetella genogroups.</title>
        <authorList>
            <person name="Spilker T."/>
            <person name="Lipuma J."/>
        </authorList>
    </citation>
    <scope>NUCLEOTIDE SEQUENCE [LARGE SCALE GENOMIC DNA]</scope>
    <source>
        <strain evidence="3">AU16122</strain>
    </source>
</reference>
<dbReference type="Pfam" id="PF03929">
    <property type="entry name" value="PepSY_TM"/>
    <property type="match status" value="1"/>
</dbReference>
<feature type="transmembrane region" description="Helical" evidence="1">
    <location>
        <begin position="149"/>
        <end position="173"/>
    </location>
</feature>
<feature type="transmembrane region" description="Helical" evidence="1">
    <location>
        <begin position="194"/>
        <end position="215"/>
    </location>
</feature>
<keyword evidence="1" id="KW-0472">Membrane</keyword>
<name>A0A261S5V5_9BORD</name>
<feature type="transmembrane region" description="Helical" evidence="1">
    <location>
        <begin position="12"/>
        <end position="36"/>
    </location>
</feature>
<keyword evidence="1" id="KW-1133">Transmembrane helix</keyword>
<keyword evidence="1" id="KW-0812">Transmembrane</keyword>
<dbReference type="InterPro" id="IPR005625">
    <property type="entry name" value="PepSY-ass_TM"/>
</dbReference>
<proteinExistence type="predicted"/>
<comment type="caution">
    <text evidence="2">The sequence shown here is derived from an EMBL/GenBank/DDBJ whole genome shotgun (WGS) entry which is preliminary data.</text>
</comment>
<dbReference type="OrthoDB" id="9776609at2"/>
<protein>
    <recommendedName>
        <fullName evidence="4">Peptidase</fullName>
    </recommendedName>
</protein>
<dbReference type="PANTHER" id="PTHR34219:SF3">
    <property type="entry name" value="BLL7967 PROTEIN"/>
    <property type="match status" value="1"/>
</dbReference>
<evidence type="ECO:0008006" key="4">
    <source>
        <dbReference type="Google" id="ProtNLM"/>
    </source>
</evidence>
<organism evidence="2 3">
    <name type="scientific">Bordetella genomosp. 10</name>
    <dbReference type="NCBI Taxonomy" id="1416804"/>
    <lineage>
        <taxon>Bacteria</taxon>
        <taxon>Pseudomonadati</taxon>
        <taxon>Pseudomonadota</taxon>
        <taxon>Betaproteobacteria</taxon>
        <taxon>Burkholderiales</taxon>
        <taxon>Alcaligenaceae</taxon>
        <taxon>Bordetella</taxon>
    </lineage>
</organism>
<dbReference type="EMBL" id="NEVM01000005">
    <property type="protein sequence ID" value="OZI31813.1"/>
    <property type="molecule type" value="Genomic_DNA"/>
</dbReference>
<keyword evidence="3" id="KW-1185">Reference proteome</keyword>
<evidence type="ECO:0000313" key="3">
    <source>
        <dbReference type="Proteomes" id="UP000216020"/>
    </source>
</evidence>
<gene>
    <name evidence="2" type="ORF">CAL29_28525</name>
</gene>
<dbReference type="PANTHER" id="PTHR34219">
    <property type="entry name" value="IRON-REGULATED INNER MEMBRANE PROTEIN-RELATED"/>
    <property type="match status" value="1"/>
</dbReference>